<name>A0A160PJZ6_9HYPH</name>
<reference evidence="1 2" key="1">
    <citation type="journal article" date="2016" name="Genome Announc.">
        <title>Complete Genome Sequence of Methylobacterium populi P-1M, Isolated from Pink-Pigmented Household Biofilm.</title>
        <authorList>
            <person name="Morohoshi T."/>
            <person name="Ikeda T."/>
        </authorList>
    </citation>
    <scope>NUCLEOTIDE SEQUENCE [LARGE SCALE GENOMIC DNA]</scope>
    <source>
        <strain evidence="1 2">P-1M</strain>
    </source>
</reference>
<dbReference type="Proteomes" id="UP000218288">
    <property type="component" value="Chromosome"/>
</dbReference>
<evidence type="ECO:0000313" key="1">
    <source>
        <dbReference type="EMBL" id="BAU92451.1"/>
    </source>
</evidence>
<evidence type="ECO:0000313" key="2">
    <source>
        <dbReference type="Proteomes" id="UP000218288"/>
    </source>
</evidence>
<dbReference type="AlphaFoldDB" id="A0A160PJZ6"/>
<proteinExistence type="predicted"/>
<sequence length="130" mass="14668">MVGAEAFAQQLLAEPRRVRGYRLLQFGPLRHSAGERARHRAALAPRRHQFEPEAGHAAQLVDHALADHRQRFSYWPRIDVAQVCHSVDAHHLQFWQRGTTDAPQLADVDPAEPVLVSRRVGTEAKGTDTR</sequence>
<accession>A0A160PJZ6</accession>
<gene>
    <name evidence="1" type="ORF">MPPM_3846</name>
</gene>
<protein>
    <submittedName>
        <fullName evidence="1">Uncharacterized protein</fullName>
    </submittedName>
</protein>
<organism evidence="1 2">
    <name type="scientific">Methylorubrum populi</name>
    <dbReference type="NCBI Taxonomy" id="223967"/>
    <lineage>
        <taxon>Bacteria</taxon>
        <taxon>Pseudomonadati</taxon>
        <taxon>Pseudomonadota</taxon>
        <taxon>Alphaproteobacteria</taxon>
        <taxon>Hyphomicrobiales</taxon>
        <taxon>Methylobacteriaceae</taxon>
        <taxon>Methylorubrum</taxon>
    </lineage>
</organism>
<dbReference type="EMBL" id="AP014809">
    <property type="protein sequence ID" value="BAU92451.1"/>
    <property type="molecule type" value="Genomic_DNA"/>
</dbReference>